<proteinExistence type="predicted"/>
<sequence>MELGLTFPLQRFLKMKTPGYGIEPDRRFCWDLHCIDLQGRKCLLAVHCHTRYTFVYYDVSPFQWADLPGLFRQGLAESLSAAGFDPAQTEGYLRRADNLTLTRTHGRREVAFLNRAWEDVLALDLCLDTSSQPQPLLDHAVNTRLSRCAGFEGLGTGLERMQRTLYTGGY</sequence>
<dbReference type="Pfam" id="PF22016">
    <property type="entry name" value="DUF6933"/>
    <property type="match status" value="1"/>
</dbReference>
<name>A0ABT7UNT8_9FIRM</name>
<reference evidence="2 3" key="3">
    <citation type="submission" date="2023-06" db="EMBL/GenBank/DDBJ databases">
        <authorList>
            <person name="Zeman M."/>
            <person name="Kubasova T."/>
            <person name="Jahodarova E."/>
            <person name="Nykrynova M."/>
            <person name="Rychlik I."/>
        </authorList>
    </citation>
    <scope>NUCLEOTIDE SEQUENCE [LARGE SCALE GENOMIC DNA]</scope>
    <source>
        <strain evidence="2 3">ET340</strain>
    </source>
</reference>
<evidence type="ECO:0000313" key="2">
    <source>
        <dbReference type="EMBL" id="MDM8200553.1"/>
    </source>
</evidence>
<keyword evidence="3" id="KW-1185">Reference proteome</keyword>
<dbReference type="RefSeq" id="WP_289599311.1">
    <property type="nucleotide sequence ID" value="NZ_JAUDCL010000005.1"/>
</dbReference>
<organism evidence="2 3">
    <name type="scientific">Allofournierella massiliensis</name>
    <dbReference type="NCBI Taxonomy" id="1650663"/>
    <lineage>
        <taxon>Bacteria</taxon>
        <taxon>Bacillati</taxon>
        <taxon>Bacillota</taxon>
        <taxon>Clostridia</taxon>
        <taxon>Eubacteriales</taxon>
        <taxon>Oscillospiraceae</taxon>
        <taxon>Allofournierella</taxon>
    </lineage>
</organism>
<evidence type="ECO:0000259" key="1">
    <source>
        <dbReference type="Pfam" id="PF22016"/>
    </source>
</evidence>
<dbReference type="EMBL" id="JAUDCL010000005">
    <property type="protein sequence ID" value="MDM8200553.1"/>
    <property type="molecule type" value="Genomic_DNA"/>
</dbReference>
<dbReference type="InterPro" id="IPR053864">
    <property type="entry name" value="DUF6933"/>
</dbReference>
<reference evidence="3" key="1">
    <citation type="submission" date="2023-06" db="EMBL/GenBank/DDBJ databases">
        <title>Identification and characterization of horizontal gene transfer across gut microbiota members of farm animals based on homology search.</title>
        <authorList>
            <person name="Zeman M."/>
            <person name="Kubasova T."/>
            <person name="Jahodarova E."/>
            <person name="Nykrynova M."/>
            <person name="Rychlik I."/>
        </authorList>
    </citation>
    <scope>NUCLEOTIDE SEQUENCE [LARGE SCALE GENOMIC DNA]</scope>
    <source>
        <strain evidence="3">ET340</strain>
    </source>
</reference>
<gene>
    <name evidence="2" type="ORF">QUW08_04480</name>
</gene>
<accession>A0ABT7UNT8</accession>
<evidence type="ECO:0000313" key="3">
    <source>
        <dbReference type="Proteomes" id="UP001529380"/>
    </source>
</evidence>
<comment type="caution">
    <text evidence="2">The sequence shown here is derived from an EMBL/GenBank/DDBJ whole genome shotgun (WGS) entry which is preliminary data.</text>
</comment>
<protein>
    <recommendedName>
        <fullName evidence="1">DUF6933 domain-containing protein</fullName>
    </recommendedName>
</protein>
<dbReference type="Proteomes" id="UP001529380">
    <property type="component" value="Unassembled WGS sequence"/>
</dbReference>
<feature type="domain" description="DUF6933" evidence="1">
    <location>
        <begin position="5"/>
        <end position="145"/>
    </location>
</feature>
<reference evidence="2 3" key="2">
    <citation type="submission" date="2023-06" db="EMBL/GenBank/DDBJ databases">
        <title>Identification and characterization of horizontal gene transfer across gut microbiota members of farm animals based on homology search.</title>
        <authorList>
            <person name="Schwarzerova J."/>
            <person name="Nykrynova M."/>
            <person name="Jureckova K."/>
            <person name="Cejkova D."/>
            <person name="Rychlik I."/>
        </authorList>
    </citation>
    <scope>NUCLEOTIDE SEQUENCE [LARGE SCALE GENOMIC DNA]</scope>
    <source>
        <strain evidence="2 3">ET340</strain>
    </source>
</reference>